<evidence type="ECO:0000259" key="2">
    <source>
        <dbReference type="PROSITE" id="PS51786"/>
    </source>
</evidence>
<dbReference type="GO" id="GO:0004176">
    <property type="term" value="F:ATP-dependent peptidase activity"/>
    <property type="evidence" value="ECO:0007669"/>
    <property type="project" value="UniProtKB-UniRule"/>
</dbReference>
<feature type="active site" evidence="1">
    <location>
        <position position="281"/>
    </location>
</feature>
<dbReference type="InterPro" id="IPR001478">
    <property type="entry name" value="PDZ"/>
</dbReference>
<protein>
    <recommendedName>
        <fullName evidence="1">endopeptidase La</fullName>
        <ecNumber evidence="1">3.4.21.53</ecNumber>
    </recommendedName>
</protein>
<dbReference type="GO" id="GO:0005524">
    <property type="term" value="F:ATP binding"/>
    <property type="evidence" value="ECO:0007669"/>
    <property type="project" value="InterPro"/>
</dbReference>
<name>A0A7G9T7R7_9LACO</name>
<feature type="active site" evidence="1">
    <location>
        <position position="236"/>
    </location>
</feature>
<dbReference type="PANTHER" id="PTHR10046">
    <property type="entry name" value="ATP DEPENDENT LON PROTEASE FAMILY MEMBER"/>
    <property type="match status" value="1"/>
</dbReference>
<dbReference type="InterPro" id="IPR036034">
    <property type="entry name" value="PDZ_sf"/>
</dbReference>
<dbReference type="InterPro" id="IPR027065">
    <property type="entry name" value="Lon_Prtase"/>
</dbReference>
<sequence length="354" mass="38015">MHVKKTKIWLLSILGGLIAIGLLIPLPIYSEVPGLSVGLKQFIKVDQKKPKVDGDFNITAVSMYRVTGLGALLALMNPHADLLTEDEVTGGVSNADSNRINQIYMNNSLNAAKAVAFKAANVPFKHDFNGIYVMSIQNNSKFKNDLHIGDTITKVNEEVKNSAAGFQSAIRQSAIGQPISITFQHGKQVKTVSRPTVAIAQTGKKIPGVGISLTDNSTITSDTQVDADMGDIGGPSGGLMFSLELYDALSSDNLADGRIIAGTGTIDDNGQVGEIGGIDKKVIAAGKAGAKIFFAPYIDLPKKYLKYEEKGQTNYQLAKKTAQKYEPQMKVVPVKTFQEAVDYLKTHPNTTKAS</sequence>
<organism evidence="3 4">
    <name type="scientific">Weissella diestrammenae</name>
    <dbReference type="NCBI Taxonomy" id="1162633"/>
    <lineage>
        <taxon>Bacteria</taxon>
        <taxon>Bacillati</taxon>
        <taxon>Bacillota</taxon>
        <taxon>Bacilli</taxon>
        <taxon>Lactobacillales</taxon>
        <taxon>Lactobacillaceae</taxon>
        <taxon>Weissella</taxon>
    </lineage>
</organism>
<dbReference type="NCBIfam" id="NF041438">
    <property type="entry name" value="SepM_fam_S16"/>
    <property type="match status" value="1"/>
</dbReference>
<keyword evidence="1" id="KW-0720">Serine protease</keyword>
<feature type="domain" description="Lon proteolytic" evidence="2">
    <location>
        <begin position="231"/>
        <end position="347"/>
    </location>
</feature>
<gene>
    <name evidence="3" type="ORF">H9L19_08145</name>
</gene>
<evidence type="ECO:0000313" key="3">
    <source>
        <dbReference type="EMBL" id="QNN76142.1"/>
    </source>
</evidence>
<dbReference type="EC" id="3.4.21.53" evidence="1"/>
<evidence type="ECO:0000313" key="4">
    <source>
        <dbReference type="Proteomes" id="UP000515800"/>
    </source>
</evidence>
<dbReference type="EMBL" id="CP060724">
    <property type="protein sequence ID" value="QNN76142.1"/>
    <property type="molecule type" value="Genomic_DNA"/>
</dbReference>
<accession>A0A7G9T7R7</accession>
<dbReference type="SUPFAM" id="SSF54211">
    <property type="entry name" value="Ribosomal protein S5 domain 2-like"/>
    <property type="match status" value="1"/>
</dbReference>
<keyword evidence="4" id="KW-1185">Reference proteome</keyword>
<comment type="catalytic activity">
    <reaction evidence="1">
        <text>Hydrolysis of proteins in presence of ATP.</text>
        <dbReference type="EC" id="3.4.21.53"/>
    </reaction>
</comment>
<dbReference type="PROSITE" id="PS51786">
    <property type="entry name" value="LON_PROTEOLYTIC"/>
    <property type="match status" value="1"/>
</dbReference>
<dbReference type="Pfam" id="PF13180">
    <property type="entry name" value="PDZ_2"/>
    <property type="match status" value="1"/>
</dbReference>
<proteinExistence type="inferred from homology"/>
<dbReference type="InterPro" id="IPR008269">
    <property type="entry name" value="Lon_proteolytic"/>
</dbReference>
<reference evidence="3 4" key="1">
    <citation type="submission" date="2020-08" db="EMBL/GenBank/DDBJ databases">
        <title>Genome sequence of Weissella diestrammenae KACC 16890T.</title>
        <authorList>
            <person name="Hyun D.-W."/>
            <person name="Bae J.-W."/>
        </authorList>
    </citation>
    <scope>NUCLEOTIDE SEQUENCE [LARGE SCALE GENOMIC DNA]</scope>
    <source>
        <strain evidence="3 4">KACC 16890</strain>
    </source>
</reference>
<dbReference type="Pfam" id="PF05362">
    <property type="entry name" value="Lon_C"/>
    <property type="match status" value="1"/>
</dbReference>
<keyword evidence="1" id="KW-0378">Hydrolase</keyword>
<dbReference type="InterPro" id="IPR014721">
    <property type="entry name" value="Ribsml_uS5_D2-typ_fold_subgr"/>
</dbReference>
<dbReference type="GO" id="GO:0006508">
    <property type="term" value="P:proteolysis"/>
    <property type="evidence" value="ECO:0007669"/>
    <property type="project" value="UniProtKB-KW"/>
</dbReference>
<dbReference type="SUPFAM" id="SSF50156">
    <property type="entry name" value="PDZ domain-like"/>
    <property type="match status" value="1"/>
</dbReference>
<dbReference type="GO" id="GO:0004252">
    <property type="term" value="F:serine-type endopeptidase activity"/>
    <property type="evidence" value="ECO:0007669"/>
    <property type="project" value="UniProtKB-UniRule"/>
</dbReference>
<dbReference type="Gene3D" id="3.30.230.10">
    <property type="match status" value="1"/>
</dbReference>
<keyword evidence="1" id="KW-0645">Protease</keyword>
<comment type="similarity">
    <text evidence="1">Belongs to the peptidase S16 family.</text>
</comment>
<dbReference type="Proteomes" id="UP000515800">
    <property type="component" value="Chromosome"/>
</dbReference>
<evidence type="ECO:0000256" key="1">
    <source>
        <dbReference type="PROSITE-ProRule" id="PRU01122"/>
    </source>
</evidence>
<dbReference type="AlphaFoldDB" id="A0A7G9T7R7"/>
<dbReference type="KEGG" id="wdi:H9L19_08145"/>
<dbReference type="GO" id="GO:0030163">
    <property type="term" value="P:protein catabolic process"/>
    <property type="evidence" value="ECO:0007669"/>
    <property type="project" value="InterPro"/>
</dbReference>
<dbReference type="InterPro" id="IPR020568">
    <property type="entry name" value="Ribosomal_Su5_D2-typ_SF"/>
</dbReference>